<dbReference type="GO" id="GO:0043546">
    <property type="term" value="F:molybdopterin cofactor binding"/>
    <property type="evidence" value="ECO:0007669"/>
    <property type="project" value="TreeGrafter"/>
</dbReference>
<proteinExistence type="predicted"/>
<feature type="domain" description="Oxidoreductase molybdopterin-binding" evidence="5">
    <location>
        <begin position="116"/>
        <end position="276"/>
    </location>
</feature>
<protein>
    <submittedName>
        <fullName evidence="7">Sulfur oxidation molybdopterin C protein</fullName>
    </submittedName>
</protein>
<evidence type="ECO:0000256" key="2">
    <source>
        <dbReference type="ARBA" id="ARBA00022505"/>
    </source>
</evidence>
<evidence type="ECO:0000256" key="1">
    <source>
        <dbReference type="ARBA" id="ARBA00001924"/>
    </source>
</evidence>
<dbReference type="InterPro" id="IPR036374">
    <property type="entry name" value="OxRdtase_Mopterin-bd_sf"/>
</dbReference>
<dbReference type="AlphaFoldDB" id="A0A6S6SI44"/>
<sequence length="433" mass="48416">MNKTLEIEELDSVSRRDFFKTTASVSTIAATSILVPNTVLADDENIIHHVKWGTTLGHEVNKYPYGKPSLYEHNVVRRTSPLMSSAGDMHAAISMTPLADISGIIVPNGLHFTRTHNGVAQVDPNKFRLMIHGLVEKPIVLTLDELKKYPSESRILMMECPSNSAAEWKGPQFGTLQMAKGMMSCAEWTGVRLKTILDELGLKPEAKWMLAEGSDGSEMSRTVPIEKVLDDAMIVWGQNGEALRNEQGYPVRLMLPGWEANLCVKWLKRLEFGDKPWYAKEETSKYTALTASGKAIQHFYANEVNSVITYPCPERDWTSLKEGDLVEIEGLTWTGHGTIKGVDISFDGGKNWVEANLKGLVLPKAWTRFSYMHKYDGKPLLLQSRAYDDSDNVQPTVNQEKAVVGVEGVYHRNAIMTWEVTDMGKVSNVQVRS</sequence>
<dbReference type="Pfam" id="PF03404">
    <property type="entry name" value="Mo-co_dimer"/>
    <property type="match status" value="1"/>
</dbReference>
<dbReference type="FunFam" id="3.90.420.10:FF:000006">
    <property type="entry name" value="Sulfur dehydrogenase subunit SoxC"/>
    <property type="match status" value="1"/>
</dbReference>
<dbReference type="Gene3D" id="3.90.420.10">
    <property type="entry name" value="Oxidoreductase, molybdopterin-binding domain"/>
    <property type="match status" value="1"/>
</dbReference>
<comment type="cofactor">
    <cofactor evidence="1">
        <name>Mo-molybdopterin</name>
        <dbReference type="ChEBI" id="CHEBI:71302"/>
    </cofactor>
</comment>
<reference evidence="7" key="1">
    <citation type="submission" date="2020-01" db="EMBL/GenBank/DDBJ databases">
        <authorList>
            <person name="Meier V. D."/>
            <person name="Meier V D."/>
        </authorList>
    </citation>
    <scope>NUCLEOTIDE SEQUENCE</scope>
    <source>
        <strain evidence="7">HLG_WM_MAG_04</strain>
    </source>
</reference>
<dbReference type="InterPro" id="IPR000572">
    <property type="entry name" value="OxRdtase_Mopterin-bd_dom"/>
</dbReference>
<name>A0A6S6SI44_9BACT</name>
<dbReference type="PANTHER" id="PTHR19372:SF7">
    <property type="entry name" value="SULFITE OXIDASE, MITOCHONDRIAL"/>
    <property type="match status" value="1"/>
</dbReference>
<dbReference type="GO" id="GO:0006790">
    <property type="term" value="P:sulfur compound metabolic process"/>
    <property type="evidence" value="ECO:0007669"/>
    <property type="project" value="TreeGrafter"/>
</dbReference>
<dbReference type="InterPro" id="IPR005066">
    <property type="entry name" value="MoCF_OxRdtse_dimer"/>
</dbReference>
<dbReference type="EMBL" id="CACVAX010000018">
    <property type="protein sequence ID" value="CAA6808107.1"/>
    <property type="molecule type" value="Genomic_DNA"/>
</dbReference>
<dbReference type="PRINTS" id="PR00407">
    <property type="entry name" value="EUMOPTERIN"/>
</dbReference>
<dbReference type="InterPro" id="IPR006311">
    <property type="entry name" value="TAT_signal"/>
</dbReference>
<dbReference type="PANTHER" id="PTHR19372">
    <property type="entry name" value="SULFITE REDUCTASE"/>
    <property type="match status" value="1"/>
</dbReference>
<dbReference type="InterPro" id="IPR030835">
    <property type="entry name" value="Sulfite_DH_SoxC"/>
</dbReference>
<feature type="domain" description="Moybdenum cofactor oxidoreductase dimerisation" evidence="6">
    <location>
        <begin position="300"/>
        <end position="416"/>
    </location>
</feature>
<evidence type="ECO:0000256" key="4">
    <source>
        <dbReference type="ARBA" id="ARBA00023002"/>
    </source>
</evidence>
<dbReference type="NCBIfam" id="TIGR04555">
    <property type="entry name" value="sulfite_DH_soxC"/>
    <property type="match status" value="1"/>
</dbReference>
<dbReference type="SUPFAM" id="SSF56524">
    <property type="entry name" value="Oxidoreductase molybdopterin-binding domain"/>
    <property type="match status" value="1"/>
</dbReference>
<dbReference type="SUPFAM" id="SSF81296">
    <property type="entry name" value="E set domains"/>
    <property type="match status" value="1"/>
</dbReference>
<dbReference type="Pfam" id="PF00174">
    <property type="entry name" value="Oxidored_molyb"/>
    <property type="match status" value="1"/>
</dbReference>
<evidence type="ECO:0000256" key="3">
    <source>
        <dbReference type="ARBA" id="ARBA00022723"/>
    </source>
</evidence>
<keyword evidence="3" id="KW-0479">Metal-binding</keyword>
<dbReference type="InterPro" id="IPR014756">
    <property type="entry name" value="Ig_E-set"/>
</dbReference>
<dbReference type="GO" id="GO:0030151">
    <property type="term" value="F:molybdenum ion binding"/>
    <property type="evidence" value="ECO:0007669"/>
    <property type="project" value="InterPro"/>
</dbReference>
<evidence type="ECO:0000259" key="6">
    <source>
        <dbReference type="Pfam" id="PF03404"/>
    </source>
</evidence>
<dbReference type="InterPro" id="IPR008335">
    <property type="entry name" value="Mopterin_OxRdtase_euk"/>
</dbReference>
<keyword evidence="2" id="KW-0500">Molybdenum</keyword>
<evidence type="ECO:0000313" key="7">
    <source>
        <dbReference type="EMBL" id="CAA6808107.1"/>
    </source>
</evidence>
<dbReference type="GO" id="GO:0020037">
    <property type="term" value="F:heme binding"/>
    <property type="evidence" value="ECO:0007669"/>
    <property type="project" value="TreeGrafter"/>
</dbReference>
<dbReference type="PROSITE" id="PS51318">
    <property type="entry name" value="TAT"/>
    <property type="match status" value="1"/>
</dbReference>
<accession>A0A6S6SI44</accession>
<keyword evidence="4" id="KW-0560">Oxidoreductase</keyword>
<gene>
    <name evidence="7" type="ORF">HELGO_WM3825</name>
</gene>
<evidence type="ECO:0000259" key="5">
    <source>
        <dbReference type="Pfam" id="PF00174"/>
    </source>
</evidence>
<organism evidence="7">
    <name type="scientific">uncultured Sulfurovum sp</name>
    <dbReference type="NCBI Taxonomy" id="269237"/>
    <lineage>
        <taxon>Bacteria</taxon>
        <taxon>Pseudomonadati</taxon>
        <taxon>Campylobacterota</taxon>
        <taxon>Epsilonproteobacteria</taxon>
        <taxon>Campylobacterales</taxon>
        <taxon>Sulfurovaceae</taxon>
        <taxon>Sulfurovum</taxon>
        <taxon>environmental samples</taxon>
    </lineage>
</organism>
<dbReference type="Gene3D" id="2.60.40.650">
    <property type="match status" value="1"/>
</dbReference>
<dbReference type="GO" id="GO:0008482">
    <property type="term" value="F:sulfite oxidase activity"/>
    <property type="evidence" value="ECO:0007669"/>
    <property type="project" value="TreeGrafter"/>
</dbReference>